<sequence>MGAKNEANVKIMMDELSKAYSDPEIKARPDLQEMLLTYAKELEKTEDCKLVATQLTKEICLSWFAKKENFPKALITLHSQIKSDAVKYDGVMLSAAMLPVWF</sequence>
<dbReference type="RefSeq" id="WP_125711928.1">
    <property type="nucleotide sequence ID" value="NZ_JBHTOP010000026.1"/>
</dbReference>
<dbReference type="Gene3D" id="1.20.1440.50">
    <property type="entry name" value="Ta0600-like"/>
    <property type="match status" value="1"/>
</dbReference>
<evidence type="ECO:0000313" key="3">
    <source>
        <dbReference type="Proteomes" id="UP001597267"/>
    </source>
</evidence>
<dbReference type="Pfam" id="PF08951">
    <property type="entry name" value="EntA_Immun"/>
    <property type="match status" value="1"/>
</dbReference>
<evidence type="ECO:0000313" key="2">
    <source>
        <dbReference type="EMBL" id="MFD1672557.1"/>
    </source>
</evidence>
<evidence type="ECO:0000256" key="1">
    <source>
        <dbReference type="ARBA" id="ARBA00023025"/>
    </source>
</evidence>
<dbReference type="InterPro" id="IPR023130">
    <property type="entry name" value="Ta0600-like_sf"/>
</dbReference>
<organism evidence="2 3">
    <name type="scientific">Agrilactobacillus yilanensis</name>
    <dbReference type="NCBI Taxonomy" id="2485997"/>
    <lineage>
        <taxon>Bacteria</taxon>
        <taxon>Bacillati</taxon>
        <taxon>Bacillota</taxon>
        <taxon>Bacilli</taxon>
        <taxon>Lactobacillales</taxon>
        <taxon>Lactobacillaceae</taxon>
        <taxon>Agrilactobacillus</taxon>
    </lineage>
</organism>
<accession>A0ABW4J8L7</accession>
<dbReference type="Proteomes" id="UP001597267">
    <property type="component" value="Unassembled WGS sequence"/>
</dbReference>
<protein>
    <submittedName>
        <fullName evidence="2">Bacteriocin immunity protein</fullName>
    </submittedName>
</protein>
<comment type="caution">
    <text evidence="2">The sequence shown here is derived from an EMBL/GenBank/DDBJ whole genome shotgun (WGS) entry which is preliminary data.</text>
</comment>
<keyword evidence="1" id="KW-0079">Bacteriocin immunity</keyword>
<gene>
    <name evidence="2" type="ORF">ACFQ5M_10635</name>
</gene>
<keyword evidence="3" id="KW-1185">Reference proteome</keyword>
<dbReference type="SUPFAM" id="SSF109797">
    <property type="entry name" value="Bacteriocin immunity protein-like"/>
    <property type="match status" value="1"/>
</dbReference>
<dbReference type="InterPro" id="IPR015046">
    <property type="entry name" value="LciA_Immunity-like"/>
</dbReference>
<reference evidence="3" key="1">
    <citation type="journal article" date="2019" name="Int. J. Syst. Evol. Microbiol.">
        <title>The Global Catalogue of Microorganisms (GCM) 10K type strain sequencing project: providing services to taxonomists for standard genome sequencing and annotation.</title>
        <authorList>
            <consortium name="The Broad Institute Genomics Platform"/>
            <consortium name="The Broad Institute Genome Sequencing Center for Infectious Disease"/>
            <person name="Wu L."/>
            <person name="Ma J."/>
        </authorList>
    </citation>
    <scope>NUCLEOTIDE SEQUENCE [LARGE SCALE GENOMIC DNA]</scope>
    <source>
        <strain evidence="3">CCM 8896</strain>
    </source>
</reference>
<proteinExistence type="predicted"/>
<dbReference type="EMBL" id="JBHTOP010000026">
    <property type="protein sequence ID" value="MFD1672557.1"/>
    <property type="molecule type" value="Genomic_DNA"/>
</dbReference>
<name>A0ABW4J8L7_9LACO</name>